<comment type="subcellular location">
    <subcellularLocation>
        <location evidence="2 15">Cytoplasm</location>
    </subcellularLocation>
</comment>
<proteinExistence type="inferred from homology"/>
<evidence type="ECO:0000256" key="1">
    <source>
        <dbReference type="ARBA" id="ARBA00001946"/>
    </source>
</evidence>
<evidence type="ECO:0000256" key="13">
    <source>
        <dbReference type="ARBA" id="ARBA00048811"/>
    </source>
</evidence>
<reference evidence="17 18" key="1">
    <citation type="submission" date="2024-09" db="EMBL/GenBank/DDBJ databases">
        <title>Floridaenema gen nov. (Aerosakkonemataceae, Aerosakkonematales ord. nov., Cyanobacteria) from benthic tropical and subtropical fresh waters, with the description of four new species.</title>
        <authorList>
            <person name="Moretto J.A."/>
            <person name="Berthold D.E."/>
            <person name="Lefler F.W."/>
            <person name="Huang I.-S."/>
            <person name="Laughinghouse H. IV."/>
        </authorList>
    </citation>
    <scope>NUCLEOTIDE SEQUENCE [LARGE SCALE GENOMIC DNA]</scope>
    <source>
        <strain evidence="17 18">BLCC-F46</strain>
    </source>
</reference>
<dbReference type="RefSeq" id="WP_413272724.1">
    <property type="nucleotide sequence ID" value="NZ_JBHFNQ010000174.1"/>
</dbReference>
<keyword evidence="12 15" id="KW-0460">Magnesium</keyword>
<dbReference type="InterPro" id="IPR005904">
    <property type="entry name" value="Hxn_phspho_trans"/>
</dbReference>
<protein>
    <recommendedName>
        <fullName evidence="15">Hypoxanthine phosphoribosyltransferase</fullName>
        <ecNumber evidence="15">2.4.2.8</ecNumber>
    </recommendedName>
</protein>
<evidence type="ECO:0000313" key="18">
    <source>
        <dbReference type="Proteomes" id="UP001576774"/>
    </source>
</evidence>
<keyword evidence="11 15" id="KW-0547">Nucleotide-binding</keyword>
<evidence type="ECO:0000256" key="11">
    <source>
        <dbReference type="ARBA" id="ARBA00022741"/>
    </source>
</evidence>
<dbReference type="Pfam" id="PF00156">
    <property type="entry name" value="Pribosyltran"/>
    <property type="match status" value="1"/>
</dbReference>
<dbReference type="SUPFAM" id="SSF53271">
    <property type="entry name" value="PRTase-like"/>
    <property type="match status" value="1"/>
</dbReference>
<comment type="cofactor">
    <cofactor evidence="1 15">
        <name>Mg(2+)</name>
        <dbReference type="ChEBI" id="CHEBI:18420"/>
    </cofactor>
</comment>
<evidence type="ECO:0000259" key="16">
    <source>
        <dbReference type="Pfam" id="PF00156"/>
    </source>
</evidence>
<evidence type="ECO:0000256" key="9">
    <source>
        <dbReference type="ARBA" id="ARBA00022723"/>
    </source>
</evidence>
<comment type="catalytic activity">
    <reaction evidence="13">
        <text>GMP + diphosphate = guanine + 5-phospho-alpha-D-ribose 1-diphosphate</text>
        <dbReference type="Rhea" id="RHEA:25424"/>
        <dbReference type="ChEBI" id="CHEBI:16235"/>
        <dbReference type="ChEBI" id="CHEBI:33019"/>
        <dbReference type="ChEBI" id="CHEBI:58017"/>
        <dbReference type="ChEBI" id="CHEBI:58115"/>
        <dbReference type="EC" id="2.4.2.8"/>
    </reaction>
    <physiologicalReaction direction="right-to-left" evidence="13">
        <dbReference type="Rhea" id="RHEA:25426"/>
    </physiologicalReaction>
</comment>
<keyword evidence="18" id="KW-1185">Reference proteome</keyword>
<evidence type="ECO:0000256" key="14">
    <source>
        <dbReference type="ARBA" id="ARBA00049402"/>
    </source>
</evidence>
<dbReference type="EC" id="2.4.2.8" evidence="15"/>
<dbReference type="Proteomes" id="UP001576774">
    <property type="component" value="Unassembled WGS sequence"/>
</dbReference>
<comment type="pathway">
    <text evidence="4">Purine metabolism; GMP biosynthesis via salvage pathway; GMP from guanine: step 1/1.</text>
</comment>
<keyword evidence="10 15" id="KW-0660">Purine salvage</keyword>
<evidence type="ECO:0000256" key="5">
    <source>
        <dbReference type="ARBA" id="ARBA00008391"/>
    </source>
</evidence>
<sequence length="175" mass="19465">MNQNLKLLISESEIADIVKQLAQQIDKDYVNRSPVVVGMLKGSFIFLADLIRQIQTPIKNIELFRLSSYSNATVSSGEVKMLMGLSDGILSKQDVILVEDIVDTGLSTSMALQLLKAQNPASLKLCALLDKPARRRVSVKIDYLGMTIGDRFIVGYGTDVKEQYRQLPAIYVLEE</sequence>
<keyword evidence="6 15" id="KW-0963">Cytoplasm</keyword>
<accession>A0ABV4XC10</accession>
<dbReference type="InterPro" id="IPR000836">
    <property type="entry name" value="PRTase_dom"/>
</dbReference>
<dbReference type="InterPro" id="IPR029057">
    <property type="entry name" value="PRTase-like"/>
</dbReference>
<dbReference type="CDD" id="cd06223">
    <property type="entry name" value="PRTases_typeI"/>
    <property type="match status" value="1"/>
</dbReference>
<dbReference type="EMBL" id="JBHFNQ010000174">
    <property type="protein sequence ID" value="MFB2879688.1"/>
    <property type="molecule type" value="Genomic_DNA"/>
</dbReference>
<keyword evidence="8 15" id="KW-0808">Transferase</keyword>
<evidence type="ECO:0000256" key="7">
    <source>
        <dbReference type="ARBA" id="ARBA00022676"/>
    </source>
</evidence>
<evidence type="ECO:0000256" key="8">
    <source>
        <dbReference type="ARBA" id="ARBA00022679"/>
    </source>
</evidence>
<gene>
    <name evidence="17" type="primary">hpt</name>
    <name evidence="17" type="ORF">ACE1CC_22765</name>
</gene>
<comment type="pathway">
    <text evidence="3 15">Purine metabolism; IMP biosynthesis via salvage pathway; IMP from hypoxanthine: step 1/1.</text>
</comment>
<evidence type="ECO:0000256" key="12">
    <source>
        <dbReference type="ARBA" id="ARBA00022842"/>
    </source>
</evidence>
<comment type="caution">
    <text evidence="17">The sequence shown here is derived from an EMBL/GenBank/DDBJ whole genome shotgun (WGS) entry which is preliminary data.</text>
</comment>
<keyword evidence="7 15" id="KW-0328">Glycosyltransferase</keyword>
<comment type="catalytic activity">
    <reaction evidence="14">
        <text>IMP + diphosphate = hypoxanthine + 5-phospho-alpha-D-ribose 1-diphosphate</text>
        <dbReference type="Rhea" id="RHEA:17973"/>
        <dbReference type="ChEBI" id="CHEBI:17368"/>
        <dbReference type="ChEBI" id="CHEBI:33019"/>
        <dbReference type="ChEBI" id="CHEBI:58017"/>
        <dbReference type="ChEBI" id="CHEBI:58053"/>
        <dbReference type="EC" id="2.4.2.8"/>
    </reaction>
    <physiologicalReaction direction="right-to-left" evidence="14">
        <dbReference type="Rhea" id="RHEA:17975"/>
    </physiologicalReaction>
</comment>
<evidence type="ECO:0000256" key="10">
    <source>
        <dbReference type="ARBA" id="ARBA00022726"/>
    </source>
</evidence>
<dbReference type="Gene3D" id="3.40.50.2020">
    <property type="match status" value="1"/>
</dbReference>
<organism evidence="17 18">
    <name type="scientific">Floridaenema aerugineum BLCC-F46</name>
    <dbReference type="NCBI Taxonomy" id="3153654"/>
    <lineage>
        <taxon>Bacteria</taxon>
        <taxon>Bacillati</taxon>
        <taxon>Cyanobacteriota</taxon>
        <taxon>Cyanophyceae</taxon>
        <taxon>Oscillatoriophycideae</taxon>
        <taxon>Aerosakkonematales</taxon>
        <taxon>Aerosakkonemataceae</taxon>
        <taxon>Floridanema</taxon>
        <taxon>Floridanema aerugineum</taxon>
    </lineage>
</organism>
<name>A0ABV4XC10_9CYAN</name>
<evidence type="ECO:0000256" key="4">
    <source>
        <dbReference type="ARBA" id="ARBA00004676"/>
    </source>
</evidence>
<dbReference type="PANTHER" id="PTHR43340">
    <property type="entry name" value="HYPOXANTHINE-GUANINE PHOSPHORIBOSYLTRANSFERASE"/>
    <property type="match status" value="1"/>
</dbReference>
<dbReference type="GO" id="GO:0016757">
    <property type="term" value="F:glycosyltransferase activity"/>
    <property type="evidence" value="ECO:0007669"/>
    <property type="project" value="UniProtKB-KW"/>
</dbReference>
<feature type="domain" description="Phosphoribosyltransferase" evidence="16">
    <location>
        <begin position="13"/>
        <end position="159"/>
    </location>
</feature>
<evidence type="ECO:0000256" key="6">
    <source>
        <dbReference type="ARBA" id="ARBA00022490"/>
    </source>
</evidence>
<dbReference type="NCBIfam" id="TIGR01203">
    <property type="entry name" value="HGPRTase"/>
    <property type="match status" value="1"/>
</dbReference>
<keyword evidence="9 15" id="KW-0479">Metal-binding</keyword>
<dbReference type="InterPro" id="IPR050408">
    <property type="entry name" value="HGPRT"/>
</dbReference>
<dbReference type="PANTHER" id="PTHR43340:SF1">
    <property type="entry name" value="HYPOXANTHINE PHOSPHORIBOSYLTRANSFERASE"/>
    <property type="match status" value="1"/>
</dbReference>
<evidence type="ECO:0000256" key="2">
    <source>
        <dbReference type="ARBA" id="ARBA00004496"/>
    </source>
</evidence>
<evidence type="ECO:0000313" key="17">
    <source>
        <dbReference type="EMBL" id="MFB2879688.1"/>
    </source>
</evidence>
<comment type="similarity">
    <text evidence="5 15">Belongs to the purine/pyrimidine phosphoribosyltransferase family.</text>
</comment>
<evidence type="ECO:0000256" key="3">
    <source>
        <dbReference type="ARBA" id="ARBA00004669"/>
    </source>
</evidence>
<evidence type="ECO:0000256" key="15">
    <source>
        <dbReference type="RuleBase" id="RU364099"/>
    </source>
</evidence>